<comment type="caution">
    <text evidence="8">The sequence shown here is derived from an EMBL/GenBank/DDBJ whole genome shotgun (WGS) entry which is preliminary data.</text>
</comment>
<dbReference type="SMART" id="SM00320">
    <property type="entry name" value="WD40"/>
    <property type="match status" value="6"/>
</dbReference>
<dbReference type="Gene3D" id="2.130.10.10">
    <property type="entry name" value="YVTN repeat-like/Quinoprotein amine dehydrogenase"/>
    <property type="match status" value="3"/>
</dbReference>
<dbReference type="SUPFAM" id="SSF50978">
    <property type="entry name" value="WD40 repeat-like"/>
    <property type="match status" value="1"/>
</dbReference>
<evidence type="ECO:0008006" key="10">
    <source>
        <dbReference type="Google" id="ProtNLM"/>
    </source>
</evidence>
<evidence type="ECO:0000259" key="6">
    <source>
        <dbReference type="Pfam" id="PF25313"/>
    </source>
</evidence>
<dbReference type="Pfam" id="PF25313">
    <property type="entry name" value="BRWD_AD"/>
    <property type="match status" value="1"/>
</dbReference>
<feature type="region of interest" description="Disordered" evidence="5">
    <location>
        <begin position="977"/>
        <end position="1080"/>
    </location>
</feature>
<evidence type="ECO:0000313" key="8">
    <source>
        <dbReference type="EMBL" id="KAF3436538.1"/>
    </source>
</evidence>
<feature type="repeat" description="WD" evidence="4">
    <location>
        <begin position="324"/>
        <end position="362"/>
    </location>
</feature>
<evidence type="ECO:0000256" key="1">
    <source>
        <dbReference type="ARBA" id="ARBA00022574"/>
    </source>
</evidence>
<feature type="domain" description="BRWD/PHIP ancillary-like" evidence="6">
    <location>
        <begin position="1354"/>
        <end position="1526"/>
    </location>
</feature>
<feature type="compositionally biased region" description="Acidic residues" evidence="5">
    <location>
        <begin position="889"/>
        <end position="900"/>
    </location>
</feature>
<dbReference type="PROSITE" id="PS50294">
    <property type="entry name" value="WD_REPEATS_REGION"/>
    <property type="match status" value="3"/>
</dbReference>
<evidence type="ECO:0000256" key="4">
    <source>
        <dbReference type="PROSITE-ProRule" id="PRU00221"/>
    </source>
</evidence>
<dbReference type="GO" id="GO:0005634">
    <property type="term" value="C:nucleus"/>
    <property type="evidence" value="ECO:0007669"/>
    <property type="project" value="TreeGrafter"/>
</dbReference>
<keyword evidence="9" id="KW-1185">Reference proteome</keyword>
<keyword evidence="2" id="KW-0677">Repeat</keyword>
<protein>
    <recommendedName>
        <fullName evidence="10">PH-interacting protein</fullName>
    </recommendedName>
</protein>
<dbReference type="PANTHER" id="PTHR16266:SF17">
    <property type="entry name" value="BRWD3"/>
    <property type="match status" value="1"/>
</dbReference>
<feature type="domain" description="BRWD/PHIP N-terminal" evidence="7">
    <location>
        <begin position="41"/>
        <end position="137"/>
    </location>
</feature>
<evidence type="ECO:0000256" key="3">
    <source>
        <dbReference type="ARBA" id="ARBA00023117"/>
    </source>
</evidence>
<proteinExistence type="predicted"/>
<keyword evidence="3" id="KW-0103">Bromodomain</keyword>
<dbReference type="CDD" id="cd00200">
    <property type="entry name" value="WD40"/>
    <property type="match status" value="1"/>
</dbReference>
<dbReference type="InterPro" id="IPR052060">
    <property type="entry name" value="Bromo_WD_repeat"/>
</dbReference>
<gene>
    <name evidence="8" type="ORF">FNV43_RR23630</name>
</gene>
<feature type="repeat" description="WD" evidence="4">
    <location>
        <begin position="282"/>
        <end position="323"/>
    </location>
</feature>
<dbReference type="InterPro" id="IPR001680">
    <property type="entry name" value="WD40_rpt"/>
</dbReference>
<dbReference type="GO" id="GO:0007010">
    <property type="term" value="P:cytoskeleton organization"/>
    <property type="evidence" value="ECO:0007669"/>
    <property type="project" value="TreeGrafter"/>
</dbReference>
<evidence type="ECO:0000256" key="5">
    <source>
        <dbReference type="SAM" id="MobiDB-lite"/>
    </source>
</evidence>
<dbReference type="InterPro" id="IPR015943">
    <property type="entry name" value="WD40/YVTN_repeat-like_dom_sf"/>
</dbReference>
<evidence type="ECO:0000256" key="2">
    <source>
        <dbReference type="ARBA" id="ARBA00022737"/>
    </source>
</evidence>
<dbReference type="Gene3D" id="1.20.920.10">
    <property type="entry name" value="Bromodomain-like"/>
    <property type="match status" value="1"/>
</dbReference>
<dbReference type="Pfam" id="PF25437">
    <property type="entry name" value="BRWD1_N"/>
    <property type="match status" value="1"/>
</dbReference>
<evidence type="ECO:0000313" key="9">
    <source>
        <dbReference type="Proteomes" id="UP000796880"/>
    </source>
</evidence>
<dbReference type="SUPFAM" id="SSF47370">
    <property type="entry name" value="Bromodomain"/>
    <property type="match status" value="1"/>
</dbReference>
<dbReference type="PANTHER" id="PTHR16266">
    <property type="entry name" value="WD REPEAT DOMAIN 9"/>
    <property type="match status" value="1"/>
</dbReference>
<feature type="region of interest" description="Disordered" evidence="5">
    <location>
        <begin position="758"/>
        <end position="911"/>
    </location>
</feature>
<dbReference type="PROSITE" id="PS50082">
    <property type="entry name" value="WD_REPEATS_2"/>
    <property type="match status" value="3"/>
</dbReference>
<dbReference type="Proteomes" id="UP000796880">
    <property type="component" value="Unassembled WGS sequence"/>
</dbReference>
<dbReference type="InterPro" id="IPR036322">
    <property type="entry name" value="WD40_repeat_dom_sf"/>
</dbReference>
<dbReference type="GO" id="GO:0008360">
    <property type="term" value="P:regulation of cell shape"/>
    <property type="evidence" value="ECO:0007669"/>
    <property type="project" value="TreeGrafter"/>
</dbReference>
<dbReference type="FunFam" id="2.130.10.10:FF:000403">
    <property type="entry name" value="PH-interacting protein isoform X1"/>
    <property type="match status" value="1"/>
</dbReference>
<reference evidence="8" key="1">
    <citation type="submission" date="2020-03" db="EMBL/GenBank/DDBJ databases">
        <title>A high-quality chromosome-level genome assembly of a woody plant with both climbing and erect habits, Rhamnella rubrinervis.</title>
        <authorList>
            <person name="Lu Z."/>
            <person name="Yang Y."/>
            <person name="Zhu X."/>
            <person name="Sun Y."/>
        </authorList>
    </citation>
    <scope>NUCLEOTIDE SEQUENCE</scope>
    <source>
        <strain evidence="8">BYM</strain>
        <tissue evidence="8">Leaf</tissue>
    </source>
</reference>
<feature type="compositionally biased region" description="Basic and acidic residues" evidence="5">
    <location>
        <begin position="765"/>
        <end position="781"/>
    </location>
</feature>
<dbReference type="EMBL" id="VOIH02000010">
    <property type="protein sequence ID" value="KAF3436538.1"/>
    <property type="molecule type" value="Genomic_DNA"/>
</dbReference>
<dbReference type="GO" id="GO:0006357">
    <property type="term" value="P:regulation of transcription by RNA polymerase II"/>
    <property type="evidence" value="ECO:0007669"/>
    <property type="project" value="TreeGrafter"/>
</dbReference>
<accession>A0A8K0DWH5</accession>
<dbReference type="InterPro" id="IPR036427">
    <property type="entry name" value="Bromodomain-like_sf"/>
</dbReference>
<organism evidence="8 9">
    <name type="scientific">Rhamnella rubrinervis</name>
    <dbReference type="NCBI Taxonomy" id="2594499"/>
    <lineage>
        <taxon>Eukaryota</taxon>
        <taxon>Viridiplantae</taxon>
        <taxon>Streptophyta</taxon>
        <taxon>Embryophyta</taxon>
        <taxon>Tracheophyta</taxon>
        <taxon>Spermatophyta</taxon>
        <taxon>Magnoliopsida</taxon>
        <taxon>eudicotyledons</taxon>
        <taxon>Gunneridae</taxon>
        <taxon>Pentapetalae</taxon>
        <taxon>rosids</taxon>
        <taxon>fabids</taxon>
        <taxon>Rosales</taxon>
        <taxon>Rhamnaceae</taxon>
        <taxon>rhamnoid group</taxon>
        <taxon>Rhamneae</taxon>
        <taxon>Rhamnella</taxon>
    </lineage>
</organism>
<feature type="compositionally biased region" description="Basic residues" evidence="5">
    <location>
        <begin position="845"/>
        <end position="868"/>
    </location>
</feature>
<feature type="region of interest" description="Disordered" evidence="5">
    <location>
        <begin position="1303"/>
        <end position="1327"/>
    </location>
</feature>
<dbReference type="PROSITE" id="PS00678">
    <property type="entry name" value="WD_REPEATS_1"/>
    <property type="match status" value="2"/>
</dbReference>
<dbReference type="InterPro" id="IPR019775">
    <property type="entry name" value="WD40_repeat_CS"/>
</dbReference>
<dbReference type="InterPro" id="IPR057451">
    <property type="entry name" value="BRWD/PHIP_AD"/>
</dbReference>
<dbReference type="InterPro" id="IPR057452">
    <property type="entry name" value="BRWD/PHIP_N"/>
</dbReference>
<feature type="repeat" description="WD" evidence="4">
    <location>
        <begin position="240"/>
        <end position="281"/>
    </location>
</feature>
<feature type="compositionally biased region" description="Polar residues" evidence="5">
    <location>
        <begin position="1000"/>
        <end position="1011"/>
    </location>
</feature>
<dbReference type="FunFam" id="2.130.10.10:FF:000440">
    <property type="entry name" value="Bromodomain and WD repeat-containing protein"/>
    <property type="match status" value="1"/>
</dbReference>
<evidence type="ECO:0000259" key="7">
    <source>
        <dbReference type="Pfam" id="PF25437"/>
    </source>
</evidence>
<sequence length="1641" mass="185274">MDPCKCTSSAGAPSFSIAPFNFYNKVYEKTQFDKDEGANGHAVETEVEIDIREVYFLIMHFLSAGPCQRTFTQFANELMEHHLLPRRYHAWFSRSGVYSGDDNDDGISFPLSYAKLVERYPHMEKDHLVKLLKQLIMRAAPSLHGKVGRHAPNAADVPTLLGTGSFSLLNCNKKMENKQVKPPAYLRWPHMQADQVRGLCLREIGGGFTKHHRAPSIRAACYVIAKPSTMMQQIKQIKKLRGHRDAVYCAIFDRSGRYVITGSDDRLVKIWSMETALCLASCRGHEGDITDLAVNSNNTLVASASNDFVIRVWRLPDGVPISVLQGHTGAVTAIVFSPKPNAIFQLLSSSDDGTCRIWDARSSMCKPRIYIPKPSDNLTGKINGQSNDGPSSSNIPPSHQILCCAYNANGTVFVTGSSDTFARVWSALKSNADESEQPIYEMDVLSGHENDVNYVQFSGCAVASKSSLFDTSKEENVPKFKNSWGKLDVGRAYHLKVPPPPLPPQPPRGGPRQRFLPTPRGVNMIVWSLDNRFVLAAIMDCRICVWNAVDGSLVHSLTGHTASSYVLDVHPFNPRIAMSAGYDGLTIVWDIWEGTPIRIYEIGKFKLVDGKFSADGTSIVLSDDVGQIYLINTGPCDSQKNAQYDQFFLGDYRPVIRDVHGNVLDQETQLSAYRRNIQDLLCDSSMMPYPEPYQSIYQQRRLGALGIEWHPSTIKFAVGLDVSLGLDHQMPPLADLERMIEPLPDFIDAMFWEPENEAISEDSDSEYHVTEENSSEGEKRSISAFSSSDTEGSAEDSEVGCGHKDGLRRSRRRKHKMKLESTTSSGRRVKKRNLDEPDGNISVSIRRKKPKTGHKVSKRKSCKAKTLRPQRVAARNARNMLSQISETSTDVEDEEEDDSEYNSSDNDSGLQNLNIQRKEFDRTLHNVFQSHTQKEETSSEVVPKPLFSVTQSNDVKKPKLIFKLSLHDSKKQARLGDTKIKCDNQADSGPEDIIKENRIEGSSTNPPSVTDTGPPENAVGQLEASASNKEDKIRWGEVKTRTSKRSRSGDFIPVDAFGGLNAVSDDQTEKQNDVNGDEEQCGFGTNALEDLDGERNEVFSHLDCTFKPPGEHQLKYNVSATSLNGNFKKECKDQAASDESIDDSVDKSEDACMKHSHKINENASLRLTKDLKTKKMILKDPRNPSKLKFVSSAEDVTNSVDDVKPENFSCMEHNLALEVPEIIGDAGRSSSLKARTHSEGLDGDLVDHLDSRISFNEAVTDAIRRKRSLKMKSTLQESNTVIKVKGSYYPSGTSKIAEEFSMKVHDQRSQRSRSSRYHQGAYGDDVRSSSAQKMSNCLTKKSSWLMLSKHEEGYRYIPQLGDEVVYMRQGHQEYIELTKLDRGPWVSLKGDISAVEICKVEFLKYKSMPYGDTGCEITLKFVDPCSNVFGKSFKLTLPELNDLPDFLVEKTWYDAAVRRNWTIRDRCLVWWKNPDSDGGRWWEGRIVNSRDKSGDFPNSPWLRYVVQYRNESGYHEHCPWELNDLDNISWERPHVDHQIRDKLMHYFSKLEDKESRAIQQMNGAIEKDDFCNRYEAHLYPELIKSRLYNDYYRSLEAVEHDVMVMLDNAQSYFKKKELAAKLAYLHSWFAKKLNRLYRDTK</sequence>
<keyword evidence="1 4" id="KW-0853">WD repeat</keyword>
<name>A0A8K0DWH5_9ROSA</name>
<dbReference type="Pfam" id="PF00400">
    <property type="entry name" value="WD40"/>
    <property type="match status" value="5"/>
</dbReference>
<feature type="compositionally biased region" description="Basic and acidic residues" evidence="5">
    <location>
        <begin position="1028"/>
        <end position="1040"/>
    </location>
</feature>
<dbReference type="OrthoDB" id="538223at2759"/>